<dbReference type="InterPro" id="IPR001763">
    <property type="entry name" value="Rhodanese-like_dom"/>
</dbReference>
<accession>A0ABP8KZB6</accession>
<feature type="domain" description="GP-PDE" evidence="2">
    <location>
        <begin position="16"/>
        <end position="255"/>
    </location>
</feature>
<dbReference type="PANTHER" id="PTHR46211:SF14">
    <property type="entry name" value="GLYCEROPHOSPHODIESTER PHOSPHODIESTERASE"/>
    <property type="match status" value="1"/>
</dbReference>
<sequence length="307" mass="32758">MVTRDVHRSYGSHSGPWAVGHRGGMGLAPENTLAAFERAAGLGLTYLETDVRVTADGVPVAFHDRTLDRVTGLRGPVAARSWAELSRARVHGEPVLRLDDLFAAFPDMCVALDVKEARAVRPVAEAIRRAGAAGRVCVAGGWDGWLAAVREACGPGLTTALGWRSLTALVSAACAGVRPPRAVATGAFAHVGWTYGRLPVLHDRRVAVRLVEMAADLGVGVVAWTVEDSVSMRRLIDDGVAGIITDRPDVLREVLLARSLWVPRRRPSLRPAVGVAPDAVQRRPVVRTHQRVGRDVDGDVLALGLGD</sequence>
<name>A0ABP8KZB6_9MICO</name>
<dbReference type="EMBL" id="BAABGN010000002">
    <property type="protein sequence ID" value="GAA4419499.1"/>
    <property type="molecule type" value="Genomic_DNA"/>
</dbReference>
<evidence type="ECO:0000313" key="4">
    <source>
        <dbReference type="Proteomes" id="UP001500622"/>
    </source>
</evidence>
<protein>
    <submittedName>
        <fullName evidence="3">Glycerophosphodiester phosphodiesterase</fullName>
    </submittedName>
</protein>
<dbReference type="PANTHER" id="PTHR46211">
    <property type="entry name" value="GLYCEROPHOSPHORYL DIESTER PHOSPHODIESTERASE"/>
    <property type="match status" value="1"/>
</dbReference>
<proteinExistence type="predicted"/>
<organism evidence="3 4">
    <name type="scientific">Georgenia halophila</name>
    <dbReference type="NCBI Taxonomy" id="620889"/>
    <lineage>
        <taxon>Bacteria</taxon>
        <taxon>Bacillati</taxon>
        <taxon>Actinomycetota</taxon>
        <taxon>Actinomycetes</taxon>
        <taxon>Micrococcales</taxon>
        <taxon>Bogoriellaceae</taxon>
        <taxon>Georgenia</taxon>
    </lineage>
</organism>
<dbReference type="SUPFAM" id="SSF51695">
    <property type="entry name" value="PLC-like phosphodiesterases"/>
    <property type="match status" value="1"/>
</dbReference>
<dbReference type="InterPro" id="IPR030395">
    <property type="entry name" value="GP_PDE_dom"/>
</dbReference>
<evidence type="ECO:0000259" key="1">
    <source>
        <dbReference type="PROSITE" id="PS50206"/>
    </source>
</evidence>
<evidence type="ECO:0000259" key="2">
    <source>
        <dbReference type="PROSITE" id="PS51704"/>
    </source>
</evidence>
<dbReference type="PROSITE" id="PS50206">
    <property type="entry name" value="RHODANESE_3"/>
    <property type="match status" value="1"/>
</dbReference>
<dbReference type="PROSITE" id="PS51704">
    <property type="entry name" value="GP_PDE"/>
    <property type="match status" value="1"/>
</dbReference>
<dbReference type="Pfam" id="PF03009">
    <property type="entry name" value="GDPD"/>
    <property type="match status" value="1"/>
</dbReference>
<reference evidence="4" key="1">
    <citation type="journal article" date="2019" name="Int. J. Syst. Evol. Microbiol.">
        <title>The Global Catalogue of Microorganisms (GCM) 10K type strain sequencing project: providing services to taxonomists for standard genome sequencing and annotation.</title>
        <authorList>
            <consortium name="The Broad Institute Genomics Platform"/>
            <consortium name="The Broad Institute Genome Sequencing Center for Infectious Disease"/>
            <person name="Wu L."/>
            <person name="Ma J."/>
        </authorList>
    </citation>
    <scope>NUCLEOTIDE SEQUENCE [LARGE SCALE GENOMIC DNA]</scope>
    <source>
        <strain evidence="4">JCM 17810</strain>
    </source>
</reference>
<dbReference type="Proteomes" id="UP001500622">
    <property type="component" value="Unassembled WGS sequence"/>
</dbReference>
<gene>
    <name evidence="3" type="ORF">GCM10023169_10220</name>
</gene>
<dbReference type="RefSeq" id="WP_345215383.1">
    <property type="nucleotide sequence ID" value="NZ_BAABGN010000002.1"/>
</dbReference>
<dbReference type="InterPro" id="IPR017946">
    <property type="entry name" value="PLC-like_Pdiesterase_TIM-brl"/>
</dbReference>
<evidence type="ECO:0000313" key="3">
    <source>
        <dbReference type="EMBL" id="GAA4419499.1"/>
    </source>
</evidence>
<feature type="domain" description="Rhodanese" evidence="1">
    <location>
        <begin position="123"/>
        <end position="154"/>
    </location>
</feature>
<dbReference type="PROSITE" id="PS50007">
    <property type="entry name" value="PIPLC_X_DOMAIN"/>
    <property type="match status" value="1"/>
</dbReference>
<keyword evidence="4" id="KW-1185">Reference proteome</keyword>
<comment type="caution">
    <text evidence="3">The sequence shown here is derived from an EMBL/GenBank/DDBJ whole genome shotgun (WGS) entry which is preliminary data.</text>
</comment>
<dbReference type="Gene3D" id="3.20.20.190">
    <property type="entry name" value="Phosphatidylinositol (PI) phosphodiesterase"/>
    <property type="match status" value="1"/>
</dbReference>